<dbReference type="RefSeq" id="XP_075086380.1">
    <property type="nucleotide sequence ID" value="XM_075230279.1"/>
</dbReference>
<gene>
    <name evidence="2" type="primary">LOC107769582</name>
</gene>
<evidence type="ECO:0000313" key="2">
    <source>
        <dbReference type="RefSeq" id="XP_075086380.1"/>
    </source>
</evidence>
<accession>A0AC58SN27</accession>
<sequence>MERYKIIKEVGNGTFGSVWQALNKQTGEVVAIKKMKKKYCSWEECINLREVKSLRKMIHPNIIKLKEVIRENNDILYFVFEYMECNLYQLMNDRPNIFSESQVRNWCFQIFQGLAYIHQRGYFHRDLKPENLLVSKDTTIKIADFGLVREINSHAPYTDYVSTRWYRAPEVILRSPVYGPAVDMWAMGAIMAELLTLRPLFPGLSEVDEMYKICRVIGTPSKSEWARGHELASAINYQFPQIGGVHLSLLLPSVSEDAVNLIASLCSWDPFKRPTAVQVLQHRFFQSCFYRPPSLCSKAAVAPYAGMLGALEQKTNRWSSSTLTNVPKPSSNFSHVKSQVMFLAQVYTADDSLTQSQQLSMNQTLVSAESTLVIELSLDQTLVSAGKIFELGFFNPSNSSKLYLGIWFKNIPGKRIVWVANKENPIPASDSAAILKIGIEGNLRIVDAYAYPDEINCMVWTSKFMDVQQFPYNGANLFLRLAFSELGGKQIKERIYVTKPDVYWFGVLLLEIVSGKKNNGFYEHETHLNLLGNASAKSTDLLT</sequence>
<evidence type="ECO:0000313" key="1">
    <source>
        <dbReference type="Proteomes" id="UP000790787"/>
    </source>
</evidence>
<reference evidence="1" key="1">
    <citation type="journal article" date="2014" name="Nat. Commun.">
        <title>The tobacco genome sequence and its comparison with those of tomato and potato.</title>
        <authorList>
            <person name="Sierro N."/>
            <person name="Battey J.N."/>
            <person name="Ouadi S."/>
            <person name="Bakaher N."/>
            <person name="Bovet L."/>
            <person name="Willig A."/>
            <person name="Goepfert S."/>
            <person name="Peitsch M.C."/>
            <person name="Ivanov N.V."/>
        </authorList>
    </citation>
    <scope>NUCLEOTIDE SEQUENCE [LARGE SCALE GENOMIC DNA]</scope>
</reference>
<organism evidence="1 2">
    <name type="scientific">Nicotiana tabacum</name>
    <name type="common">Common tobacco</name>
    <dbReference type="NCBI Taxonomy" id="4097"/>
    <lineage>
        <taxon>Eukaryota</taxon>
        <taxon>Viridiplantae</taxon>
        <taxon>Streptophyta</taxon>
        <taxon>Embryophyta</taxon>
        <taxon>Tracheophyta</taxon>
        <taxon>Spermatophyta</taxon>
        <taxon>Magnoliopsida</taxon>
        <taxon>eudicotyledons</taxon>
        <taxon>Gunneridae</taxon>
        <taxon>Pentapetalae</taxon>
        <taxon>asterids</taxon>
        <taxon>lamiids</taxon>
        <taxon>Solanales</taxon>
        <taxon>Solanaceae</taxon>
        <taxon>Nicotianoideae</taxon>
        <taxon>Nicotianeae</taxon>
        <taxon>Nicotiana</taxon>
    </lineage>
</organism>
<name>A0AC58SN27_TOBAC</name>
<reference evidence="2" key="2">
    <citation type="submission" date="2025-08" db="UniProtKB">
        <authorList>
            <consortium name="RefSeq"/>
        </authorList>
    </citation>
    <scope>IDENTIFICATION</scope>
    <source>
        <tissue evidence="2">Leaf</tissue>
    </source>
</reference>
<keyword evidence="1" id="KW-1185">Reference proteome</keyword>
<dbReference type="Proteomes" id="UP000790787">
    <property type="component" value="Chromosome 14"/>
</dbReference>
<protein>
    <submittedName>
        <fullName evidence="2">Cyclin-dependent kinase F-4-like</fullName>
    </submittedName>
</protein>
<proteinExistence type="predicted"/>